<protein>
    <submittedName>
        <fullName evidence="3">Beta-ketoacyl synthase chain length factor</fullName>
    </submittedName>
</protein>
<dbReference type="Gene3D" id="3.40.47.10">
    <property type="match status" value="1"/>
</dbReference>
<dbReference type="InterPro" id="IPR016039">
    <property type="entry name" value="Thiolase-like"/>
</dbReference>
<dbReference type="Proteomes" id="UP000613030">
    <property type="component" value="Unassembled WGS sequence"/>
</dbReference>
<gene>
    <name evidence="3" type="ORF">JI741_08635</name>
</gene>
<evidence type="ECO:0000313" key="3">
    <source>
        <dbReference type="EMBL" id="MBL0741285.1"/>
    </source>
</evidence>
<name>A0ABS1KPB5_9BACT</name>
<dbReference type="RefSeq" id="WP_202008639.1">
    <property type="nucleotide sequence ID" value="NZ_JAERRB010000002.1"/>
</dbReference>
<accession>A0ABS1KPB5</accession>
<dbReference type="InterPro" id="IPR014030">
    <property type="entry name" value="Ketoacyl_synth_N"/>
</dbReference>
<keyword evidence="1" id="KW-0808">Transferase</keyword>
<dbReference type="Pfam" id="PF13723">
    <property type="entry name" value="Ketoacyl-synt_2"/>
    <property type="match status" value="1"/>
</dbReference>
<evidence type="ECO:0000313" key="4">
    <source>
        <dbReference type="Proteomes" id="UP000613030"/>
    </source>
</evidence>
<organism evidence="3 4">
    <name type="scientific">Chryseolinea lacunae</name>
    <dbReference type="NCBI Taxonomy" id="2801331"/>
    <lineage>
        <taxon>Bacteria</taxon>
        <taxon>Pseudomonadati</taxon>
        <taxon>Bacteroidota</taxon>
        <taxon>Cytophagia</taxon>
        <taxon>Cytophagales</taxon>
        <taxon>Fulvivirgaceae</taxon>
        <taxon>Chryseolinea</taxon>
    </lineage>
</organism>
<evidence type="ECO:0000256" key="1">
    <source>
        <dbReference type="ARBA" id="ARBA00022679"/>
    </source>
</evidence>
<keyword evidence="4" id="KW-1185">Reference proteome</keyword>
<comment type="caution">
    <text evidence="3">The sequence shown here is derived from an EMBL/GenBank/DDBJ whole genome shotgun (WGS) entry which is preliminary data.</text>
</comment>
<evidence type="ECO:0000259" key="2">
    <source>
        <dbReference type="Pfam" id="PF13723"/>
    </source>
</evidence>
<reference evidence="3 4" key="1">
    <citation type="submission" date="2021-01" db="EMBL/GenBank/DDBJ databases">
        <title>Chryseolinea sp. Jin1 Genome sequencing and assembly.</title>
        <authorList>
            <person name="Kim I."/>
        </authorList>
    </citation>
    <scope>NUCLEOTIDE SEQUENCE [LARGE SCALE GENOMIC DNA]</scope>
    <source>
        <strain evidence="3 4">Jin1</strain>
    </source>
</reference>
<dbReference type="PANTHER" id="PTHR11712">
    <property type="entry name" value="POLYKETIDE SYNTHASE-RELATED"/>
    <property type="match status" value="1"/>
</dbReference>
<proteinExistence type="predicted"/>
<dbReference type="InterPro" id="IPR000794">
    <property type="entry name" value="Beta-ketoacyl_synthase"/>
</dbReference>
<sequence>MAIYLKGKGNISPQQTWGDASLLDQPKPAAGNRLACVEPDYTQYMDVRQLRRMSRILKMGVAAGSMALKEANITVPDGIITGTSYGCLEDTGIFLGKMIENKEYALNPTPFIQSTHNTIGSQIALLLQCQGYNQTYTQGAFSFEHALLDALTLLADEPNQALLVGAADEITNTSHTVQQRFGIFKDEHNTLETVNGEGVAYFVLSGEKGPSDVVAITAVTTLYNADEATLSAGIVRFLKDAGINASDIDLLLLGTSGNAAHDAFAETIATTHFANSTQAHFKHLSGEYPTASAFAVWLAARILETKAVPQNIVVKNSGRPVKRVLVYNPYFTKYHSLILLEAC</sequence>
<dbReference type="EMBL" id="JAERRB010000002">
    <property type="protein sequence ID" value="MBL0741285.1"/>
    <property type="molecule type" value="Genomic_DNA"/>
</dbReference>
<dbReference type="SUPFAM" id="SSF53901">
    <property type="entry name" value="Thiolase-like"/>
    <property type="match status" value="2"/>
</dbReference>
<feature type="domain" description="Beta-ketoacyl synthase-like N-terminal" evidence="2">
    <location>
        <begin position="45"/>
        <end position="173"/>
    </location>
</feature>
<dbReference type="PANTHER" id="PTHR11712:SF336">
    <property type="entry name" value="3-OXOACYL-[ACYL-CARRIER-PROTEIN] SYNTHASE, MITOCHONDRIAL"/>
    <property type="match status" value="1"/>
</dbReference>